<dbReference type="AlphaFoldDB" id="K0B2L0"/>
<evidence type="ECO:0000313" key="1">
    <source>
        <dbReference type="EMBL" id="AFS79347.1"/>
    </source>
</evidence>
<dbReference type="HOGENOM" id="CLU_491524_0_0_9"/>
<dbReference type="eggNOG" id="ENOG5033R8T">
    <property type="taxonomic scope" value="Bacteria"/>
</dbReference>
<evidence type="ECO:0000313" key="2">
    <source>
        <dbReference type="Proteomes" id="UP000006094"/>
    </source>
</evidence>
<dbReference type="Proteomes" id="UP000006094">
    <property type="component" value="Chromosome"/>
</dbReference>
<sequence>MSELIKAKKGLSCIIIMILSISILINSNVELSEASQKQLKIGDITGSFKKSSKIVSFSVRNAEYRTIPTYQIGEDLYICIEDLEYYGYKREWDDKSRVTKLTFADKTKVGTTKYRKERGNILHSDIKIYLDGVEVKGQNMGGYSLVKIEELNDKFGLYFKREYSQEGREKINIKGKIKLPNGEVAPKGGIDLEVVVYTLYKTVPHLNYTKKFTIKEGKNYCEYEIKDIYTSTPIGYKIDNKYGYLNTFTDHKTGLNVQNYNMYTKSIEEFKMNYNNFDIQILKSAKIKGSITLQDTLSYYVGNDREIEVLAIDSRSLDNDLYESKYIAKSIVVNEKEKHIPFEIDVPIDNEYILDVRGSTFNTFVRPGTLARRPNPPLLFRGYYSQSGFVKDIERATTISVKGNIDNVNINVPIKEEVKNGEANKNSIRTYINGDEIGSINVNGEQYVAVDSLIGRGFRADEYKSNNIIVDKSSNDKKRDVIIENLKDKIENAKVGHIGDSRDIYINNKKINTYTWGYAYDHVNIIKIKDLRNHGFEVTYDSKDNSIVIDYNKN</sequence>
<organism evidence="1 2">
    <name type="scientific">Gottschalkia acidurici (strain ATCC 7906 / DSM 604 / BCRC 14475 / CIP 104303 / KCTC 5404 / NCIMB 10678 / 9a)</name>
    <name type="common">Clostridium acidurici</name>
    <dbReference type="NCBI Taxonomy" id="1128398"/>
    <lineage>
        <taxon>Bacteria</taxon>
        <taxon>Bacillati</taxon>
        <taxon>Bacillota</taxon>
        <taxon>Tissierellia</taxon>
        <taxon>Tissierellales</taxon>
        <taxon>Gottschalkiaceae</taxon>
        <taxon>Gottschalkia</taxon>
    </lineage>
</organism>
<dbReference type="KEGG" id="cad:Curi_c23460"/>
<keyword evidence="2" id="KW-1185">Reference proteome</keyword>
<reference evidence="1 2" key="1">
    <citation type="journal article" date="2012" name="PLoS ONE">
        <title>The purine-utilizing bacterium Clostridium acidurici 9a: a genome-guided metabolic reconsideration.</title>
        <authorList>
            <person name="Hartwich K."/>
            <person name="Poehlein A."/>
            <person name="Daniel R."/>
        </authorList>
    </citation>
    <scope>NUCLEOTIDE SEQUENCE [LARGE SCALE GENOMIC DNA]</scope>
    <source>
        <strain evidence="2">ATCC 7906 / DSM 604 / BCRC 14475 / CIP 104303 / KCTC 5404 / NCIMB 10678 / 9a</strain>
    </source>
</reference>
<name>K0B2L0_GOTA9</name>
<protein>
    <submittedName>
        <fullName evidence="1">Uncharacterized protein</fullName>
    </submittedName>
</protein>
<proteinExistence type="predicted"/>
<gene>
    <name evidence="1" type="ordered locus">Curi_c23460</name>
</gene>
<accession>K0B2L0</accession>
<dbReference type="PATRIC" id="fig|1128398.3.peg.2429"/>
<dbReference type="EMBL" id="CP003326">
    <property type="protein sequence ID" value="AFS79347.1"/>
    <property type="molecule type" value="Genomic_DNA"/>
</dbReference>